<feature type="compositionally biased region" description="Acidic residues" evidence="2">
    <location>
        <begin position="493"/>
        <end position="509"/>
    </location>
</feature>
<keyword evidence="1" id="KW-0175">Coiled coil</keyword>
<feature type="compositionally biased region" description="Basic and acidic residues" evidence="2">
    <location>
        <begin position="225"/>
        <end position="236"/>
    </location>
</feature>
<gene>
    <name evidence="3" type="ORF">P5673_007649</name>
</gene>
<feature type="compositionally biased region" description="Acidic residues" evidence="2">
    <location>
        <begin position="275"/>
        <end position="292"/>
    </location>
</feature>
<feature type="region of interest" description="Disordered" evidence="2">
    <location>
        <begin position="1061"/>
        <end position="1091"/>
    </location>
</feature>
<proteinExistence type="predicted"/>
<feature type="compositionally biased region" description="Polar residues" evidence="2">
    <location>
        <begin position="455"/>
        <end position="467"/>
    </location>
</feature>
<feature type="compositionally biased region" description="Basic and acidic residues" evidence="2">
    <location>
        <begin position="821"/>
        <end position="831"/>
    </location>
</feature>
<feature type="compositionally biased region" description="Polar residues" evidence="2">
    <location>
        <begin position="564"/>
        <end position="576"/>
    </location>
</feature>
<feature type="compositionally biased region" description="Polar residues" evidence="2">
    <location>
        <begin position="237"/>
        <end position="250"/>
    </location>
</feature>
<feature type="region of interest" description="Disordered" evidence="2">
    <location>
        <begin position="1325"/>
        <end position="1349"/>
    </location>
</feature>
<feature type="coiled-coil region" evidence="1">
    <location>
        <begin position="1105"/>
        <end position="1206"/>
    </location>
</feature>
<feature type="compositionally biased region" description="Polar residues" evidence="2">
    <location>
        <begin position="837"/>
        <end position="863"/>
    </location>
</feature>
<feature type="region of interest" description="Disordered" evidence="2">
    <location>
        <begin position="1270"/>
        <end position="1289"/>
    </location>
</feature>
<feature type="coiled-coil region" evidence="1">
    <location>
        <begin position="1441"/>
        <end position="1724"/>
    </location>
</feature>
<evidence type="ECO:0000313" key="4">
    <source>
        <dbReference type="Proteomes" id="UP001249851"/>
    </source>
</evidence>
<feature type="compositionally biased region" description="Basic and acidic residues" evidence="2">
    <location>
        <begin position="11"/>
        <end position="27"/>
    </location>
</feature>
<evidence type="ECO:0000313" key="3">
    <source>
        <dbReference type="EMBL" id="KAK2567779.1"/>
    </source>
</evidence>
<feature type="compositionally biased region" description="Basic and acidic residues" evidence="2">
    <location>
        <begin position="468"/>
        <end position="482"/>
    </location>
</feature>
<feature type="compositionally biased region" description="Basic and acidic residues" evidence="2">
    <location>
        <begin position="1072"/>
        <end position="1091"/>
    </location>
</feature>
<dbReference type="EMBL" id="JARQWQ010000013">
    <property type="protein sequence ID" value="KAK2567779.1"/>
    <property type="molecule type" value="Genomic_DNA"/>
</dbReference>
<feature type="region of interest" description="Disordered" evidence="2">
    <location>
        <begin position="1"/>
        <end position="533"/>
    </location>
</feature>
<feature type="compositionally biased region" description="Polar residues" evidence="2">
    <location>
        <begin position="198"/>
        <end position="209"/>
    </location>
</feature>
<feature type="compositionally biased region" description="Basic and acidic residues" evidence="2">
    <location>
        <begin position="325"/>
        <end position="345"/>
    </location>
</feature>
<organism evidence="3 4">
    <name type="scientific">Acropora cervicornis</name>
    <name type="common">Staghorn coral</name>
    <dbReference type="NCBI Taxonomy" id="6130"/>
    <lineage>
        <taxon>Eukaryota</taxon>
        <taxon>Metazoa</taxon>
        <taxon>Cnidaria</taxon>
        <taxon>Anthozoa</taxon>
        <taxon>Hexacorallia</taxon>
        <taxon>Scleractinia</taxon>
        <taxon>Astrocoeniina</taxon>
        <taxon>Acroporidae</taxon>
        <taxon>Acropora</taxon>
    </lineage>
</organism>
<accession>A0AAD9QUL3</accession>
<feature type="compositionally biased region" description="Acidic residues" evidence="2">
    <location>
        <begin position="384"/>
        <end position="401"/>
    </location>
</feature>
<feature type="compositionally biased region" description="Basic and acidic residues" evidence="2">
    <location>
        <begin position="577"/>
        <end position="591"/>
    </location>
</feature>
<feature type="compositionally biased region" description="Basic and acidic residues" evidence="2">
    <location>
        <begin position="707"/>
        <end position="734"/>
    </location>
</feature>
<feature type="compositionally biased region" description="Basic and acidic residues" evidence="2">
    <location>
        <begin position="443"/>
        <end position="454"/>
    </location>
</feature>
<feature type="compositionally biased region" description="Basic and acidic residues" evidence="2">
    <location>
        <begin position="866"/>
        <end position="881"/>
    </location>
</feature>
<comment type="caution">
    <text evidence="3">The sequence shown here is derived from an EMBL/GenBank/DDBJ whole genome shotgun (WGS) entry which is preliminary data.</text>
</comment>
<feature type="region of interest" description="Disordered" evidence="2">
    <location>
        <begin position="956"/>
        <end position="982"/>
    </location>
</feature>
<feature type="region of interest" description="Disordered" evidence="2">
    <location>
        <begin position="560"/>
        <end position="897"/>
    </location>
</feature>
<keyword evidence="4" id="KW-1185">Reference proteome</keyword>
<name>A0AAD9QUL3_ACRCE</name>
<sequence length="2238" mass="260593">MEENEDSSINKSEKASCEHGDDAEAGKDIGGPRLGNNEDESNIRKEKSPEQTQMSETFDGKETEDFKIEDDNHEETERDEGIGSLMNEFPVSADQEKTTSLEDDTMGREDDADSRNEIDGTSRIEDGSSETGETTICSEEEDKLRGASEKPKVSDLESQVKGIEGIGDEDDTEDFDVNEEEDKETLSKMDEYGEIEDQNLQISDRQTLATMDESDLNDHGGTPRSDQEEVLHDNNENVKPSSAVFTQINEQGRRGVDRKPKVSDLESQVKGMEGIGDEDDTEDFDVNEEEDKETPSKMDEYGEIEDQNLQISDREILATMDESDLNDHEGTSRSDLEEVSHDNNENVKPSRAVSTQINEQDRRGVDRKPKVSDLESQVKGMEGIGDEDDTEDFDVNEEEERETLSKMDEYGEIEDENLQLSDRQTLATMDESDLNDHGGTPRSDQEEVLHDNNENVKPSSAVSTQINEQDRRGVDRKPKVSDLESQVKGMEGIGDEDDTEDFDVNEQEDKETLSKMDEYGEIEEQNLQISDRETLATMDESDLNDHEGTSRSDLEEVLHDNNENVKPSSAVFTQINEQDRRGVDRETELRKGICSVEEEIGEGTGNYSQTFDSETSTPRNENKFEHDVRTTVSQEDEELSENNGQSQAYNQDFTELVIEENGTLHEESEGEKDWENNQTRVLEKTERNQKSDASEENCSDIIVRSPKSGEHDTGEKAVPHCSASDHFEINKTEDNVEPNEQWKNNQASVLEETERNQQSDASEENCSRCDIILQSPKSGELDTGPQPVHQCSALDNSEVDKTEDSVEPDEQWENNQTSVTEKTERKQKSDASEENCSDTILQSPKSGELDTGQQPVPQCSALDNSEVDKTEDNVEPDEHCNEPNVITEGGSQLESEMSVEVGDGSISGSFYADDDLSSIFSDDSQDMSSLVKDNCILREAMTQLRNDNHGVFTDAVSETSDEADDFYPKQYESGSEEKPTVSNWFADRGLNTERLNDLMREKRETQAKMRQLEREKAAADRRVRQDKMDRDFLEERFSLRTSHLEKEIQNLKQENQLLKRASTKGTETNPNEFDKKSGETKDTEDLFGGDKDGSIAGQDAFSIDIAMLAKENEKLSEIIDHLQESPGPDCLSEFVDNLDRYVPKDEYIKLENEKFKLETALREKERLTKEQVHLLEETKFHLEEEIEILKENLKKAETKNAEKGKLLSQYDIKMMEAKTKFTEKVGKLEFRLQQEISNKMKLESVIVNLKKCNQNFDKEIQGMKERMNQLQKQRAENEENRQRKDLEAEERLRQEAEEKMKLGRNVEALLQDLMQLKEKMLEEAENHRQEKEKLRSEFENEKSEMIKKQEDEQRRLKFELDAEKRSNEPMKKRMRDIPAETIVSNMGNRTEVGIFESHVTKNAQGTRENALVDEQDKGRENEDMVLTSNNIPDNGSWSSSIEDNTEDLTKVKRKLAELAQLNGIIQQRNKEIEQENINLKETMERVEKDVSRLRELEDKNEELQEEITRNEKRKNQMLRKQQEMMDEREEFSKELIKAERNNSDLSEEVKRLNTKIKTMEIDFKEERLNLTSSLEDEKKNTMNDTEKLLEEQRVRNTHLENEIEDLNADIKTLKKAKRTAEETFVSDMRNLTERHTAELENERERHRQLQDELNNNAGTVRRVTEQWEQMLRNTVNRYEQDLQRGEEERRKMADDFQCQREEMKTNFDKEREKLQQRNQMIEQKSRMSKFEEEFVQEAVELSFFSPENEAMEVKSRMSEKDIDMKHQKNEQIRTLDDQKQKPDLRLEHLMYSHDEEKRALNEEYKKDKQKLEETLSDHYRRVIADSKQYYEGLLQDQKRKHEKENEELENRFKKERKEYEEKLAQDFSNNLSSRSIELENKIEELVSQKVRKQKEITKRIEVQMRGKIKAIQSEKNENKKKFERENKVLEATIQALTKELANVKQETKDLKKKQRKERAAIEEAFENEKKEMTQMWERCKLDTINQIEDEWSEKMKNEQTRSDIIKEELQESYETKIKQLKMKCRAQKTELEGRLAHALSDVKCLAEAKNEMRSVLEDEYKRKLQKEKENIESTLQGLRYEIGRLQEHRKQLQNQMTQRESQAKINAAPLADNNAEVMTKLNEEFQEQLKREKECHENKIRGLYTEIEKLQEDLSEMKVKARQEKSRVKAEFERERVEIEEQFEKERNDWRARMNMISAMQPRDRQRSRKGYLIDETVIENKTFGGFRLFKIPMMVTS</sequence>
<feature type="compositionally biased region" description="Basic and acidic residues" evidence="2">
    <location>
        <begin position="359"/>
        <end position="373"/>
    </location>
</feature>
<dbReference type="Proteomes" id="UP001249851">
    <property type="component" value="Unassembled WGS sequence"/>
</dbReference>
<evidence type="ECO:0000256" key="1">
    <source>
        <dbReference type="SAM" id="Coils"/>
    </source>
</evidence>
<feature type="coiled-coil region" evidence="1">
    <location>
        <begin position="1794"/>
        <end position="1971"/>
    </location>
</feature>
<feature type="compositionally biased region" description="Polar residues" evidence="2">
    <location>
        <begin position="418"/>
        <end position="427"/>
    </location>
</feature>
<feature type="compositionally biased region" description="Basic and acidic residues" evidence="2">
    <location>
        <begin position="620"/>
        <end position="629"/>
    </location>
</feature>
<feature type="compositionally biased region" description="Acidic residues" evidence="2">
    <location>
        <begin position="166"/>
        <end position="183"/>
    </location>
</feature>
<feature type="compositionally biased region" description="Polar residues" evidence="2">
    <location>
        <begin position="605"/>
        <end position="619"/>
    </location>
</feature>
<feature type="compositionally biased region" description="Polar residues" evidence="2">
    <location>
        <begin position="641"/>
        <end position="653"/>
    </location>
</feature>
<reference evidence="3" key="1">
    <citation type="journal article" date="2023" name="G3 (Bethesda)">
        <title>Whole genome assembly and annotation of the endangered Caribbean coral Acropora cervicornis.</title>
        <authorList>
            <person name="Selwyn J.D."/>
            <person name="Vollmer S.V."/>
        </authorList>
    </citation>
    <scope>NUCLEOTIDE SEQUENCE</scope>
    <source>
        <strain evidence="3">K2</strain>
    </source>
</reference>
<feature type="compositionally biased region" description="Basic and acidic residues" evidence="2">
    <location>
        <begin position="58"/>
        <end position="81"/>
    </location>
</feature>
<feature type="compositionally biased region" description="Basic and acidic residues" evidence="2">
    <location>
        <begin position="94"/>
        <end position="126"/>
    </location>
</feature>
<feature type="compositionally biased region" description="Basic and acidic residues" evidence="2">
    <location>
        <begin position="662"/>
        <end position="693"/>
    </location>
</feature>
<feature type="compositionally biased region" description="Basic and acidic residues" evidence="2">
    <location>
        <begin position="251"/>
        <end position="264"/>
    </location>
</feature>
<evidence type="ECO:0000256" key="2">
    <source>
        <dbReference type="SAM" id="MobiDB-lite"/>
    </source>
</evidence>
<feature type="compositionally biased region" description="Basic and acidic residues" evidence="2">
    <location>
        <begin position="142"/>
        <end position="155"/>
    </location>
</feature>
<reference evidence="3" key="2">
    <citation type="journal article" date="2023" name="Science">
        <title>Genomic signatures of disease resistance in endangered staghorn corals.</title>
        <authorList>
            <person name="Vollmer S.V."/>
            <person name="Selwyn J.D."/>
            <person name="Despard B.A."/>
            <person name="Roesel C.L."/>
        </authorList>
    </citation>
    <scope>NUCLEOTIDE SEQUENCE</scope>
    <source>
        <strain evidence="3">K2</strain>
    </source>
</reference>
<feature type="coiled-coil region" evidence="1">
    <location>
        <begin position="2126"/>
        <end position="2189"/>
    </location>
</feature>
<feature type="coiled-coil region" evidence="1">
    <location>
        <begin position="2061"/>
        <end position="2102"/>
    </location>
</feature>
<protein>
    <submittedName>
        <fullName evidence="3">Uncharacterized protein</fullName>
    </submittedName>
</protein>